<feature type="compositionally biased region" description="Polar residues" evidence="2">
    <location>
        <begin position="59"/>
        <end position="85"/>
    </location>
</feature>
<keyword evidence="1" id="KW-0808">Transferase</keyword>
<dbReference type="CDD" id="cd17301">
    <property type="entry name" value="PIPKc_PIP5KI"/>
    <property type="match status" value="1"/>
</dbReference>
<evidence type="ECO:0000256" key="1">
    <source>
        <dbReference type="PROSITE-ProRule" id="PRU00781"/>
    </source>
</evidence>
<name>A0A8J2RBJ9_9CRUS</name>
<dbReference type="PANTHER" id="PTHR23086">
    <property type="entry name" value="PHOSPHATIDYLINOSITOL-4-PHOSPHATE 5-KINASE"/>
    <property type="match status" value="1"/>
</dbReference>
<evidence type="ECO:0000256" key="2">
    <source>
        <dbReference type="SAM" id="MobiDB-lite"/>
    </source>
</evidence>
<keyword evidence="1" id="KW-0418">Kinase</keyword>
<dbReference type="OrthoDB" id="70770at2759"/>
<dbReference type="GO" id="GO:0005886">
    <property type="term" value="C:plasma membrane"/>
    <property type="evidence" value="ECO:0007669"/>
    <property type="project" value="TreeGrafter"/>
</dbReference>
<keyword evidence="1" id="KW-0067">ATP-binding</keyword>
<keyword evidence="5" id="KW-1185">Reference proteome</keyword>
<evidence type="ECO:0000313" key="5">
    <source>
        <dbReference type="Proteomes" id="UP000789390"/>
    </source>
</evidence>
<dbReference type="PROSITE" id="PS51455">
    <property type="entry name" value="PIPK"/>
    <property type="match status" value="1"/>
</dbReference>
<feature type="domain" description="PIPK" evidence="3">
    <location>
        <begin position="150"/>
        <end position="526"/>
    </location>
</feature>
<reference evidence="4" key="1">
    <citation type="submission" date="2021-11" db="EMBL/GenBank/DDBJ databases">
        <authorList>
            <person name="Schell T."/>
        </authorList>
    </citation>
    <scope>NUCLEOTIDE SEQUENCE</scope>
    <source>
        <strain evidence="4">M5</strain>
    </source>
</reference>
<dbReference type="SMART" id="SM00330">
    <property type="entry name" value="PIPKc"/>
    <property type="match status" value="1"/>
</dbReference>
<feature type="region of interest" description="Disordered" evidence="2">
    <location>
        <begin position="111"/>
        <end position="132"/>
    </location>
</feature>
<dbReference type="GO" id="GO:0016308">
    <property type="term" value="F:1-phosphatidylinositol-4-phosphate 5-kinase activity"/>
    <property type="evidence" value="ECO:0007669"/>
    <property type="project" value="TreeGrafter"/>
</dbReference>
<accession>A0A8J2RBJ9</accession>
<dbReference type="Gene3D" id="3.30.800.10">
    <property type="entry name" value="Phosphatidylinositol Phosphate Kinase II Beta"/>
    <property type="match status" value="1"/>
</dbReference>
<dbReference type="AlphaFoldDB" id="A0A8J2RBJ9"/>
<dbReference type="InterPro" id="IPR002498">
    <property type="entry name" value="PInositol-4-P-4/5-kinase_core"/>
</dbReference>
<sequence>MNKTHYSPNVGQLGVVPRISGLRSTFKIPRENSTIFEWAEENVTSTQENRSLIQNYKLKTNENSSPSATQRSLQPQLHESAYSSDCDSEDNEFSDFVLVRNRSINEIHTNCGAVPKTSTSNNGDADNHAEKKLGHRRVAENGEVTYKKINSSHIMHSIQLGLSHAVGGLSEKPERDILMQDFKTTESTSFTFEGSKQMPDAHRFSDFRFESFAPIAFQYFRNLFCINPQDFLLSLCNQPLRELSNPGASGSIFYLSSDDEFIIKTVQHKEGEFLKKLLPGYNMNLNQNPRTLLPKFFGFYCYICNAKNVRMVVMNNLLPSSMKLHEKYDLKGSTCNRKASREERSKTVPTFKDLDFLEIHPEGISLEADTYNALIKTIERDCRVLESFKIMDYSLLLAIHNLDLAAKEEAKTLIQHSSIHFQNNESRSINRRKLVAHSTTMESIQMNGETIGKLENYVPYDGIPARNAKGERLLVFLGIIDILQSYRLEKKLEHTLKSTIYDGDSISVHRPDFYSKRFRNFMAKQVFRKVLVS</sequence>
<dbReference type="Pfam" id="PF01504">
    <property type="entry name" value="PIP5K"/>
    <property type="match status" value="1"/>
</dbReference>
<keyword evidence="1" id="KW-0547">Nucleotide-binding</keyword>
<dbReference type="Gene3D" id="3.30.810.10">
    <property type="entry name" value="2-Layer Sandwich"/>
    <property type="match status" value="1"/>
</dbReference>
<comment type="caution">
    <text evidence="4">The sequence shown here is derived from an EMBL/GenBank/DDBJ whole genome shotgun (WGS) entry which is preliminary data.</text>
</comment>
<dbReference type="SUPFAM" id="SSF56104">
    <property type="entry name" value="SAICAR synthase-like"/>
    <property type="match status" value="1"/>
</dbReference>
<evidence type="ECO:0000313" key="4">
    <source>
        <dbReference type="EMBL" id="CAH0100981.1"/>
    </source>
</evidence>
<dbReference type="InterPro" id="IPR023610">
    <property type="entry name" value="PInositol-4/5-P-5/4-kinase"/>
</dbReference>
<gene>
    <name evidence="4" type="ORF">DGAL_LOCUS3277</name>
</gene>
<protein>
    <recommendedName>
        <fullName evidence="3">PIPK domain-containing protein</fullName>
    </recommendedName>
</protein>
<proteinExistence type="predicted"/>
<dbReference type="PANTHER" id="PTHR23086:SF101">
    <property type="entry name" value="LP03320P-RELATED"/>
    <property type="match status" value="1"/>
</dbReference>
<dbReference type="Proteomes" id="UP000789390">
    <property type="component" value="Unassembled WGS sequence"/>
</dbReference>
<dbReference type="GO" id="GO:0046854">
    <property type="term" value="P:phosphatidylinositol phosphate biosynthetic process"/>
    <property type="evidence" value="ECO:0007669"/>
    <property type="project" value="TreeGrafter"/>
</dbReference>
<organism evidence="4 5">
    <name type="scientific">Daphnia galeata</name>
    <dbReference type="NCBI Taxonomy" id="27404"/>
    <lineage>
        <taxon>Eukaryota</taxon>
        <taxon>Metazoa</taxon>
        <taxon>Ecdysozoa</taxon>
        <taxon>Arthropoda</taxon>
        <taxon>Crustacea</taxon>
        <taxon>Branchiopoda</taxon>
        <taxon>Diplostraca</taxon>
        <taxon>Cladocera</taxon>
        <taxon>Anomopoda</taxon>
        <taxon>Daphniidae</taxon>
        <taxon>Daphnia</taxon>
    </lineage>
</organism>
<dbReference type="InterPro" id="IPR027484">
    <property type="entry name" value="PInositol-4-P-5-kinase_N"/>
</dbReference>
<evidence type="ECO:0000259" key="3">
    <source>
        <dbReference type="PROSITE" id="PS51455"/>
    </source>
</evidence>
<dbReference type="GO" id="GO:0005524">
    <property type="term" value="F:ATP binding"/>
    <property type="evidence" value="ECO:0007669"/>
    <property type="project" value="UniProtKB-UniRule"/>
</dbReference>
<feature type="region of interest" description="Disordered" evidence="2">
    <location>
        <begin position="59"/>
        <end position="89"/>
    </location>
</feature>
<dbReference type="InterPro" id="IPR027483">
    <property type="entry name" value="PInositol-4-P-4/5-kinase_C_sf"/>
</dbReference>
<dbReference type="EMBL" id="CAKKLH010000047">
    <property type="protein sequence ID" value="CAH0100981.1"/>
    <property type="molecule type" value="Genomic_DNA"/>
</dbReference>